<dbReference type="PANTHER" id="PTHR12747:SF0">
    <property type="entry name" value="ELONGATOR COMPLEX PROTEIN 1"/>
    <property type="match status" value="1"/>
</dbReference>
<dbReference type="InterPro" id="IPR006849">
    <property type="entry name" value="Elp1"/>
</dbReference>
<evidence type="ECO:0000259" key="2">
    <source>
        <dbReference type="Pfam" id="PF23797"/>
    </source>
</evidence>
<dbReference type="GO" id="GO:0002926">
    <property type="term" value="P:tRNA wobble base 5-methoxycarbonylmethyl-2-thiouridinylation"/>
    <property type="evidence" value="ECO:0007669"/>
    <property type="project" value="TreeGrafter"/>
</dbReference>
<feature type="domain" description="ELP1 N-terminal second beta-propeller" evidence="2">
    <location>
        <begin position="281"/>
        <end position="366"/>
    </location>
</feature>
<dbReference type="EMBL" id="CP075147">
    <property type="protein sequence ID" value="UTX42489.1"/>
    <property type="molecule type" value="Genomic_DNA"/>
</dbReference>
<dbReference type="InterPro" id="IPR056165">
    <property type="entry name" value="Beta-prop_ELP1_2nd"/>
</dbReference>
<reference evidence="3" key="1">
    <citation type="submission" date="2021-05" db="EMBL/GenBank/DDBJ databases">
        <title>Encephalitozoon hellem ATCC 50604 Complete Genome.</title>
        <authorList>
            <person name="Mascarenhas dos Santos A.C."/>
            <person name="Julian A.T."/>
            <person name="Pombert J.-F."/>
        </authorList>
    </citation>
    <scope>NUCLEOTIDE SEQUENCE</scope>
    <source>
        <strain evidence="3">ATCC 50604</strain>
    </source>
</reference>
<name>A0A9Q9F7J9_ENCHE</name>
<evidence type="ECO:0000313" key="4">
    <source>
        <dbReference type="Proteomes" id="UP001059546"/>
    </source>
</evidence>
<protein>
    <submittedName>
        <fullName evidence="3">IKI3-like protein</fullName>
    </submittedName>
</protein>
<sequence length="1097" mass="126465">MENFFSRHVSIAEIGKDDWIYSKGYIAKGTAIYDDSGTKMLEIPFVPKHFHALAFEYFLIDELNTIYLINKSTGETSEIGRLNNGVNAVSISKDENWCVIISGNEILLFDTYIDLKKSIEIDFDGVIRVEWTDYGLFAVLTSKTIFFYDTELNLLGKSKEGKYVDICWRSKYNIFGCSTGTDVRFIEPNGLDHGDPLDVRCTSLSFLENEDLLVTAEKNAQGSLLKVFYTKNFHWYLKISKQVSGRFLCIEKNAVLFDDEEKLVRVFLFKEKTCCGPEYYVIDGNCILYTDFSEKIIPPPFFSTRIDLDKNIIDVFPGKKKGAVLQKDEVTIFRWENGDFVRVKTFLLKEEFDSVLLFGNLLLLKGRSSFLVKGMSEEKEIYINKNSETDEGKWPSIIGTDSICRQLQDALRGPGGIAKCYNLKEKLCLVLEDGSVIYDGTKIYSGVDLSQRFEIVIEEDTYIHNGMGLCINGEITENVASFLVGELGMITVSEGMCRFLFESKESTCQVDHNLELLCAVDFRVIGMTRHGTLETYTPKIYTLAFVKKLLFDGKYKDAVDGCLRHVVPFRVFLDYDIEFKKFVDGCKDAHLISFFNEALQRLDGFDFVLESERAKRLRRVFNSAVVLESENAREHFDGMIKHDESISSNALAHLVGWKYKGEPYDQETCRGEYENTLEKNSNMCGRRPRDFFNELLLSLDLEKNFKFIIFLLVKVKRVDLALLVARHDLKAGIEYMLSITSIDNVINSALESCDENLIRETMEACRKDSSDFLSLIHSCEEGLRRFKVNDFLENRVDALWHLSRTEMVDLEREYIKKHSLVEEALMYEACGLSIREEGHYFNLCAELLSPDKALILFKKTGNIEKALEVSLENLYWREALDLCDKENWRDLCKLLACRLSESGRHYESGKLLEEFLEDPEGAFGEYIRARSMGNALRLCTDDECLIRESRDILREKLLSLDDIKRSFIKYRNRLEALEEREDDWMSETSFSYTENMKGSRSTKAKNRPGGKYEKEFVLGKLRDIGLSLIKWRDGTEDLLMVFKKFKMEECISAHDISFNEVASTIKDDMDNIFKTEKGHFYDPNRPIVEKPDLSKWC</sequence>
<dbReference type="Pfam" id="PF23797">
    <property type="entry name" value="Beta-prop_ELP1_2nd"/>
    <property type="match status" value="1"/>
</dbReference>
<dbReference type="Proteomes" id="UP001059546">
    <property type="component" value="Chromosome I"/>
</dbReference>
<proteinExistence type="predicted"/>
<dbReference type="GO" id="GO:0005829">
    <property type="term" value="C:cytosol"/>
    <property type="evidence" value="ECO:0007669"/>
    <property type="project" value="TreeGrafter"/>
</dbReference>
<dbReference type="PIRSF" id="PIRSF017233">
    <property type="entry name" value="IKAP"/>
    <property type="match status" value="1"/>
</dbReference>
<keyword evidence="1" id="KW-0175">Coiled coil</keyword>
<evidence type="ECO:0000256" key="1">
    <source>
        <dbReference type="SAM" id="Coils"/>
    </source>
</evidence>
<accession>A0A9Q9F7J9</accession>
<feature type="coiled-coil region" evidence="1">
    <location>
        <begin position="960"/>
        <end position="987"/>
    </location>
</feature>
<dbReference type="GO" id="GO:0033588">
    <property type="term" value="C:elongator holoenzyme complex"/>
    <property type="evidence" value="ECO:0007669"/>
    <property type="project" value="InterPro"/>
</dbReference>
<evidence type="ECO:0000313" key="3">
    <source>
        <dbReference type="EMBL" id="UTX42489.1"/>
    </source>
</evidence>
<gene>
    <name evidence="3" type="ORF">GPU96_01g01950</name>
</gene>
<dbReference type="PANTHER" id="PTHR12747">
    <property type="entry name" value="ELONGATOR COMPLEX PROTEIN 1"/>
    <property type="match status" value="1"/>
</dbReference>
<dbReference type="SUPFAM" id="SSF82171">
    <property type="entry name" value="DPP6 N-terminal domain-like"/>
    <property type="match status" value="1"/>
</dbReference>
<dbReference type="AlphaFoldDB" id="A0A9Q9F7J9"/>
<organism evidence="3 4">
    <name type="scientific">Encephalitozoon hellem</name>
    <name type="common">Microsporidian parasite</name>
    <dbReference type="NCBI Taxonomy" id="27973"/>
    <lineage>
        <taxon>Eukaryota</taxon>
        <taxon>Fungi</taxon>
        <taxon>Fungi incertae sedis</taxon>
        <taxon>Microsporidia</taxon>
        <taxon>Unikaryonidae</taxon>
        <taxon>Encephalitozoon</taxon>
    </lineage>
</organism>
<dbReference type="GO" id="GO:0000049">
    <property type="term" value="F:tRNA binding"/>
    <property type="evidence" value="ECO:0007669"/>
    <property type="project" value="TreeGrafter"/>
</dbReference>